<evidence type="ECO:0008006" key="13">
    <source>
        <dbReference type="Google" id="ProtNLM"/>
    </source>
</evidence>
<dbReference type="AlphaFoldDB" id="A0A8H7IPU4"/>
<comment type="similarity">
    <text evidence="2">Belongs to the metallo-dependent hydrolases superfamily. Adenosine and AMP deaminases family.</text>
</comment>
<feature type="compositionally biased region" description="Acidic residues" evidence="8">
    <location>
        <begin position="724"/>
        <end position="747"/>
    </location>
</feature>
<keyword evidence="6" id="KW-0546">Nucleotide metabolism</keyword>
<evidence type="ECO:0000259" key="9">
    <source>
        <dbReference type="Pfam" id="PF00962"/>
    </source>
</evidence>
<name>A0A8H7IPU4_9PEZI</name>
<keyword evidence="3" id="KW-0479">Metal-binding</keyword>
<dbReference type="SUPFAM" id="SSF51556">
    <property type="entry name" value="Metallo-dependent hydrolases"/>
    <property type="match status" value="1"/>
</dbReference>
<sequence length="1046" mass="117432">MMDQATARRLAKALPKVELHAHLSGSIDRDCLHEIWARRKQADDCFDLQDPLDAIPPGKVDYDLNTFFPLFSSYIYKLCSDIESIKYSTLSVLESFRRDNVIHLELRTTPRAIPNQGITKKQYVETILACIEEHNARPSNPMRTGLILSVDRRNSVVEAEEVVSLALSLQPRGVVGIDLCGDPVKGDVRIFSESFARAKAAGLKITVHFAEAAASSTDTELWTLLSWQPDRIGHVIHVKEEIRKAIIEQKIGVELCISCNVHAKMITGSFQDHHFGWWRDSGVGVALSTDDVGVFCSPISEEYYLAITHFNLSREDVKKLCEGVVDIIFADDEEKSRLRKFPSRHRADASQMARTKKSARRQPRQTRLNFTPVPSSSPAAGQLSPHLRDRAAAVDYTGSPSPAKRRKVAQNDSVGGTSQATMTPKVKQEPEPERDSSSDSDSDPLPRSQRRSNTFLTSGRAKSQKKIKFSQPDNPAPAVKEEDNGSQDNVPESDSSSEDIPVRKRTQPTIPKAITPKRSKKKRKASPDSDQGSPPASKRQTRASKRRRKTRQAAASTSEDSEDLEIVGGPAKVGPHDLDIGEPESSGDDALASSPGSLPRKRKAKQSSKVFSDDEESDDIPVSTRKRRAPPASDSEDEPVTQRSRRRSPAAAQQEQEDLAEDLEFLGSSPRKLDVPRRPRNVPPVMNARQKALEALKRRRLGQEPSPEVEEGSQQRRRRALYDTESESESEPDQDDEDETDEDEDELSDRPHARVHQATTMDMFQEDDEDGDFVVEDEDETIGVPDEDATIPLAFTSISRAKGKDLFKYAVEWMVQKKLNPGFAKDDEIYKLTFRKLDDEVKGLAGSKFTSSAWTRDFTRALHARPRMDSVEISGASRMLLENHCQACNRRTHPATWDIMLTGKAYKSDTLSDVEDNDSSESEDSDSDDEDRRSVDANGHSLPPESTVFHVGVHCKTNAETAHTLTHWRWHLYDWVKDHLKAQGHLDPEKIVERDGWKTKKKMKYANKVVDEMKENGEIKKLWHDFKATIDAAREAKQAGWSRFSR</sequence>
<dbReference type="Pfam" id="PF13926">
    <property type="entry name" value="DUF4211"/>
    <property type="match status" value="1"/>
</dbReference>
<feature type="compositionally biased region" description="Acidic residues" evidence="8">
    <location>
        <begin position="912"/>
        <end position="929"/>
    </location>
</feature>
<evidence type="ECO:0000256" key="7">
    <source>
        <dbReference type="ARBA" id="ARBA00048787"/>
    </source>
</evidence>
<evidence type="ECO:0000313" key="12">
    <source>
        <dbReference type="Proteomes" id="UP000627934"/>
    </source>
</evidence>
<feature type="region of interest" description="Disordered" evidence="8">
    <location>
        <begin position="340"/>
        <end position="756"/>
    </location>
</feature>
<keyword evidence="5" id="KW-0862">Zinc</keyword>
<dbReference type="PANTHER" id="PTHR11409:SF42">
    <property type="entry name" value="ADENOSINE DEAMINASE-LIKE PROTEIN"/>
    <property type="match status" value="1"/>
</dbReference>
<dbReference type="PANTHER" id="PTHR11409">
    <property type="entry name" value="ADENOSINE DEAMINASE"/>
    <property type="match status" value="1"/>
</dbReference>
<feature type="region of interest" description="Disordered" evidence="8">
    <location>
        <begin position="910"/>
        <end position="947"/>
    </location>
</feature>
<comment type="cofactor">
    <cofactor evidence="1">
        <name>Zn(2+)</name>
        <dbReference type="ChEBI" id="CHEBI:29105"/>
    </cofactor>
</comment>
<dbReference type="EMBL" id="MDYX01000024">
    <property type="protein sequence ID" value="KAF9629290.1"/>
    <property type="molecule type" value="Genomic_DNA"/>
</dbReference>
<reference evidence="11" key="1">
    <citation type="submission" date="2016-08" db="EMBL/GenBank/DDBJ databases">
        <authorList>
            <person name="Yan J."/>
        </authorList>
    </citation>
    <scope>NUCLEOTIDE SEQUENCE</scope>
    <source>
        <strain evidence="11">CSS-01s</strain>
    </source>
</reference>
<comment type="caution">
    <text evidence="11">The sequence shown here is derived from an EMBL/GenBank/DDBJ whole genome shotgun (WGS) entry which is preliminary data.</text>
</comment>
<evidence type="ECO:0000256" key="3">
    <source>
        <dbReference type="ARBA" id="ARBA00022723"/>
    </source>
</evidence>
<proteinExistence type="inferred from homology"/>
<feature type="compositionally biased region" description="Polar residues" evidence="8">
    <location>
        <begin position="410"/>
        <end position="422"/>
    </location>
</feature>
<dbReference type="GO" id="GO:0006154">
    <property type="term" value="P:adenosine catabolic process"/>
    <property type="evidence" value="ECO:0007669"/>
    <property type="project" value="TreeGrafter"/>
</dbReference>
<organism evidence="11 12">
    <name type="scientific">Lasiodiplodia theobromae</name>
    <dbReference type="NCBI Taxonomy" id="45133"/>
    <lineage>
        <taxon>Eukaryota</taxon>
        <taxon>Fungi</taxon>
        <taxon>Dikarya</taxon>
        <taxon>Ascomycota</taxon>
        <taxon>Pezizomycotina</taxon>
        <taxon>Dothideomycetes</taxon>
        <taxon>Dothideomycetes incertae sedis</taxon>
        <taxon>Botryosphaeriales</taxon>
        <taxon>Botryosphaeriaceae</taxon>
        <taxon>Lasiodiplodia</taxon>
    </lineage>
</organism>
<feature type="domain" description="DUF4211" evidence="10">
    <location>
        <begin position="772"/>
        <end position="911"/>
    </location>
</feature>
<evidence type="ECO:0000256" key="8">
    <source>
        <dbReference type="SAM" id="MobiDB-lite"/>
    </source>
</evidence>
<dbReference type="GO" id="GO:0004000">
    <property type="term" value="F:adenosine deaminase activity"/>
    <property type="evidence" value="ECO:0007669"/>
    <property type="project" value="TreeGrafter"/>
</dbReference>
<accession>A0A8H7IPU4</accession>
<feature type="domain" description="Adenosine deaminase" evidence="9">
    <location>
        <begin position="15"/>
        <end position="339"/>
    </location>
</feature>
<evidence type="ECO:0000256" key="2">
    <source>
        <dbReference type="ARBA" id="ARBA00006676"/>
    </source>
</evidence>
<feature type="compositionally biased region" description="Basic and acidic residues" evidence="8">
    <location>
        <begin position="426"/>
        <end position="437"/>
    </location>
</feature>
<protein>
    <recommendedName>
        <fullName evidence="13">Adenosine deaminase domain-containing protein</fullName>
    </recommendedName>
</protein>
<dbReference type="GO" id="GO:0046103">
    <property type="term" value="P:inosine biosynthetic process"/>
    <property type="evidence" value="ECO:0007669"/>
    <property type="project" value="TreeGrafter"/>
</dbReference>
<comment type="catalytic activity">
    <reaction evidence="7">
        <text>N(6)-methyl-AMP + H2O + H(+) = IMP + methylamine</text>
        <dbReference type="Rhea" id="RHEA:16001"/>
        <dbReference type="ChEBI" id="CHEBI:15377"/>
        <dbReference type="ChEBI" id="CHEBI:15378"/>
        <dbReference type="ChEBI" id="CHEBI:58053"/>
        <dbReference type="ChEBI" id="CHEBI:59338"/>
        <dbReference type="ChEBI" id="CHEBI:144842"/>
    </reaction>
    <physiologicalReaction direction="left-to-right" evidence="7">
        <dbReference type="Rhea" id="RHEA:16002"/>
    </physiologicalReaction>
</comment>
<feature type="compositionally biased region" description="Polar residues" evidence="8">
    <location>
        <begin position="365"/>
        <end position="379"/>
    </location>
</feature>
<evidence type="ECO:0000256" key="6">
    <source>
        <dbReference type="ARBA" id="ARBA00023080"/>
    </source>
</evidence>
<feature type="compositionally biased region" description="Acidic residues" evidence="8">
    <location>
        <begin position="655"/>
        <end position="664"/>
    </location>
</feature>
<evidence type="ECO:0000313" key="11">
    <source>
        <dbReference type="EMBL" id="KAF9629290.1"/>
    </source>
</evidence>
<gene>
    <name evidence="11" type="ORF">BFW01_g10493</name>
</gene>
<evidence type="ECO:0000256" key="1">
    <source>
        <dbReference type="ARBA" id="ARBA00001947"/>
    </source>
</evidence>
<dbReference type="Proteomes" id="UP000627934">
    <property type="component" value="Unassembled WGS sequence"/>
</dbReference>
<dbReference type="InterPro" id="IPR006330">
    <property type="entry name" value="Ado/ade_deaminase"/>
</dbReference>
<dbReference type="CDD" id="cd00443">
    <property type="entry name" value="ADA_AMPD"/>
    <property type="match status" value="1"/>
</dbReference>
<feature type="compositionally biased region" description="Basic residues" evidence="8">
    <location>
        <begin position="354"/>
        <end position="364"/>
    </location>
</feature>
<dbReference type="Pfam" id="PF00962">
    <property type="entry name" value="A_deaminase"/>
    <property type="match status" value="1"/>
</dbReference>
<evidence type="ECO:0000259" key="10">
    <source>
        <dbReference type="Pfam" id="PF13926"/>
    </source>
</evidence>
<evidence type="ECO:0000256" key="5">
    <source>
        <dbReference type="ARBA" id="ARBA00022833"/>
    </source>
</evidence>
<dbReference type="GO" id="GO:0046872">
    <property type="term" value="F:metal ion binding"/>
    <property type="evidence" value="ECO:0007669"/>
    <property type="project" value="UniProtKB-KW"/>
</dbReference>
<feature type="compositionally biased region" description="Basic residues" evidence="8">
    <location>
        <begin position="515"/>
        <end position="524"/>
    </location>
</feature>
<evidence type="ECO:0000256" key="4">
    <source>
        <dbReference type="ARBA" id="ARBA00022801"/>
    </source>
</evidence>
<dbReference type="InterPro" id="IPR001365">
    <property type="entry name" value="A_deaminase_dom"/>
</dbReference>
<dbReference type="InterPro" id="IPR025451">
    <property type="entry name" value="DUF4211"/>
</dbReference>
<keyword evidence="4" id="KW-0378">Hydrolase</keyword>
<feature type="compositionally biased region" description="Basic residues" evidence="8">
    <location>
        <begin position="539"/>
        <end position="551"/>
    </location>
</feature>
<dbReference type="InterPro" id="IPR032466">
    <property type="entry name" value="Metal_Hydrolase"/>
</dbReference>
<reference evidence="11" key="2">
    <citation type="journal article" date="2018" name="DNA Res.">
        <title>Comparative genome and transcriptome analyses reveal adaptations to opportunistic infections in woody plant degrading pathogens of Botryosphaeriaceae.</title>
        <authorList>
            <person name="Yan J.Y."/>
            <person name="Zhao W.S."/>
            <person name="Chen Z."/>
            <person name="Xing Q.K."/>
            <person name="Zhang W."/>
            <person name="Chethana K.W.T."/>
            <person name="Xue M.F."/>
            <person name="Xu J.P."/>
            <person name="Phillips A.J.L."/>
            <person name="Wang Y."/>
            <person name="Liu J.H."/>
            <person name="Liu M."/>
            <person name="Zhou Y."/>
            <person name="Jayawardena R.S."/>
            <person name="Manawasinghe I.S."/>
            <person name="Huang J.B."/>
            <person name="Qiao G.H."/>
            <person name="Fu C.Y."/>
            <person name="Guo F.F."/>
            <person name="Dissanayake A.J."/>
            <person name="Peng Y.L."/>
            <person name="Hyde K.D."/>
            <person name="Li X.H."/>
        </authorList>
    </citation>
    <scope>NUCLEOTIDE SEQUENCE</scope>
    <source>
        <strain evidence="11">CSS-01s</strain>
    </source>
</reference>
<dbReference type="Gene3D" id="3.20.20.140">
    <property type="entry name" value="Metal-dependent hydrolases"/>
    <property type="match status" value="1"/>
</dbReference>
<dbReference type="GO" id="GO:0009117">
    <property type="term" value="P:nucleotide metabolic process"/>
    <property type="evidence" value="ECO:0007669"/>
    <property type="project" value="UniProtKB-KW"/>
</dbReference>